<dbReference type="EMBL" id="CP032331">
    <property type="protein sequence ID" value="QCO04236.1"/>
    <property type="molecule type" value="Genomic_DNA"/>
</dbReference>
<dbReference type="Pfam" id="PF12728">
    <property type="entry name" value="HTH_17"/>
    <property type="match status" value="1"/>
</dbReference>
<sequence>MAVEKIGYSVEEAVAASSVGRSLLYEEIRAGKLRATKIGRRTVILADDLKAWLSARVSGEAA</sequence>
<proteinExistence type="predicted"/>
<geneLocation type="plasmid" evidence="2">
    <name>p1</name>
</geneLocation>
<protein>
    <submittedName>
        <fullName evidence="2">DNA-binding protein</fullName>
    </submittedName>
</protein>
<keyword evidence="2" id="KW-0614">Plasmid</keyword>
<evidence type="ECO:0000313" key="2">
    <source>
        <dbReference type="EMBL" id="QCO04236.1"/>
    </source>
</evidence>
<dbReference type="InterPro" id="IPR041657">
    <property type="entry name" value="HTH_17"/>
</dbReference>
<dbReference type="Proteomes" id="UP000298596">
    <property type="component" value="Plasmid p1"/>
</dbReference>
<evidence type="ECO:0000313" key="3">
    <source>
        <dbReference type="Proteomes" id="UP000298596"/>
    </source>
</evidence>
<evidence type="ECO:0000259" key="1">
    <source>
        <dbReference type="Pfam" id="PF12728"/>
    </source>
</evidence>
<dbReference type="InterPro" id="IPR010093">
    <property type="entry name" value="SinI_DNA-bd"/>
</dbReference>
<name>A0A4D8Q6Q6_AZOBR</name>
<organism evidence="2 3">
    <name type="scientific">Azospirillum brasilense</name>
    <dbReference type="NCBI Taxonomy" id="192"/>
    <lineage>
        <taxon>Bacteria</taxon>
        <taxon>Pseudomonadati</taxon>
        <taxon>Pseudomonadota</taxon>
        <taxon>Alphaproteobacteria</taxon>
        <taxon>Rhodospirillales</taxon>
        <taxon>Azospirillaceae</taxon>
        <taxon>Azospirillum</taxon>
    </lineage>
</organism>
<dbReference type="AlphaFoldDB" id="A0A4D8Q6Q6"/>
<gene>
    <name evidence="2" type="ORF">D3867_19985</name>
</gene>
<accession>A0A4D8Q6Q6</accession>
<dbReference type="NCBIfam" id="TIGR01764">
    <property type="entry name" value="excise"/>
    <property type="match status" value="1"/>
</dbReference>
<feature type="domain" description="Helix-turn-helix" evidence="1">
    <location>
        <begin position="8"/>
        <end position="56"/>
    </location>
</feature>
<keyword evidence="2" id="KW-0238">DNA-binding</keyword>
<dbReference type="GO" id="GO:0003677">
    <property type="term" value="F:DNA binding"/>
    <property type="evidence" value="ECO:0007669"/>
    <property type="project" value="UniProtKB-KW"/>
</dbReference>
<reference evidence="2 3" key="1">
    <citation type="submission" date="2018-09" db="EMBL/GenBank/DDBJ databases">
        <title>Whole genome based analysis of evolution and adaptive divergence in Indian and Brazilian strains of Azospirillum brasilense.</title>
        <authorList>
            <person name="Singh C."/>
            <person name="Tripathi A.K."/>
        </authorList>
    </citation>
    <scope>NUCLEOTIDE SEQUENCE [LARGE SCALE GENOMIC DNA]</scope>
    <source>
        <strain evidence="2 3">MTCC4036</strain>
        <plasmid evidence="2 3">p1</plasmid>
    </source>
</reference>